<evidence type="ECO:0000259" key="7">
    <source>
        <dbReference type="PROSITE" id="PS50106"/>
    </source>
</evidence>
<dbReference type="SMART" id="SM00228">
    <property type="entry name" value="PDZ"/>
    <property type="match status" value="1"/>
</dbReference>
<keyword evidence="4 5" id="KW-0720">Serine protease</keyword>
<feature type="domain" description="PDZ" evidence="7">
    <location>
        <begin position="128"/>
        <end position="210"/>
    </location>
</feature>
<dbReference type="Proteomes" id="UP000230864">
    <property type="component" value="Unassembled WGS sequence"/>
</dbReference>
<dbReference type="PROSITE" id="PS50106">
    <property type="entry name" value="PDZ"/>
    <property type="match status" value="1"/>
</dbReference>
<reference evidence="9" key="1">
    <citation type="submission" date="2017-09" db="EMBL/GenBank/DDBJ databases">
        <title>Depth-based differentiation of microbial function through sediment-hosted aquifers and enrichment of novel symbionts in the deep terrestrial subsurface.</title>
        <authorList>
            <person name="Probst A.J."/>
            <person name="Ladd B."/>
            <person name="Jarett J.K."/>
            <person name="Geller-Mcgrath D.E."/>
            <person name="Sieber C.M.K."/>
            <person name="Emerson J.B."/>
            <person name="Anantharaman K."/>
            <person name="Thomas B.C."/>
            <person name="Malmstrom R."/>
            <person name="Stieglmeier M."/>
            <person name="Klingl A."/>
            <person name="Woyke T."/>
            <person name="Ryan C.M."/>
            <person name="Banfield J.F."/>
        </authorList>
    </citation>
    <scope>NUCLEOTIDE SEQUENCE [LARGE SCALE GENOMIC DNA]</scope>
</reference>
<keyword evidence="3 5" id="KW-0378">Hydrolase</keyword>
<dbReference type="GO" id="GO:0030288">
    <property type="term" value="C:outer membrane-bounded periplasmic space"/>
    <property type="evidence" value="ECO:0007669"/>
    <property type="project" value="TreeGrafter"/>
</dbReference>
<evidence type="ECO:0000256" key="2">
    <source>
        <dbReference type="ARBA" id="ARBA00022670"/>
    </source>
</evidence>
<evidence type="ECO:0000256" key="4">
    <source>
        <dbReference type="ARBA" id="ARBA00022825"/>
    </source>
</evidence>
<dbReference type="InterPro" id="IPR055210">
    <property type="entry name" value="CtpA/B_N"/>
</dbReference>
<dbReference type="InterPro" id="IPR036034">
    <property type="entry name" value="PDZ_sf"/>
</dbReference>
<evidence type="ECO:0000256" key="3">
    <source>
        <dbReference type="ARBA" id="ARBA00022801"/>
    </source>
</evidence>
<dbReference type="GO" id="GO:0008236">
    <property type="term" value="F:serine-type peptidase activity"/>
    <property type="evidence" value="ECO:0007669"/>
    <property type="project" value="UniProtKB-KW"/>
</dbReference>
<comment type="similarity">
    <text evidence="1 5">Belongs to the peptidase S41A family.</text>
</comment>
<organism evidence="8 9">
    <name type="scientific">Candidatus Nealsonbacteria bacterium CG02_land_8_20_14_3_00_37_10</name>
    <dbReference type="NCBI Taxonomy" id="1974699"/>
    <lineage>
        <taxon>Bacteria</taxon>
        <taxon>Candidatus Nealsoniibacteriota</taxon>
    </lineage>
</organism>
<feature type="transmembrane region" description="Helical" evidence="6">
    <location>
        <begin position="42"/>
        <end position="62"/>
    </location>
</feature>
<comment type="caution">
    <text evidence="8">The sequence shown here is derived from an EMBL/GenBank/DDBJ whole genome shotgun (WGS) entry which is preliminary data.</text>
</comment>
<dbReference type="AlphaFoldDB" id="A0A2M7D9A7"/>
<dbReference type="NCBIfam" id="TIGR00225">
    <property type="entry name" value="prc"/>
    <property type="match status" value="1"/>
</dbReference>
<dbReference type="PANTHER" id="PTHR32060:SF30">
    <property type="entry name" value="CARBOXY-TERMINAL PROCESSING PROTEASE CTPA"/>
    <property type="match status" value="1"/>
</dbReference>
<dbReference type="EMBL" id="PETZ01000039">
    <property type="protein sequence ID" value="PIV45029.1"/>
    <property type="molecule type" value="Genomic_DNA"/>
</dbReference>
<dbReference type="InterPro" id="IPR001478">
    <property type="entry name" value="PDZ"/>
</dbReference>
<dbReference type="SMART" id="SM00245">
    <property type="entry name" value="TSPc"/>
    <property type="match status" value="1"/>
</dbReference>
<proteinExistence type="inferred from homology"/>
<dbReference type="InterPro" id="IPR004447">
    <property type="entry name" value="Peptidase_S41A"/>
</dbReference>
<evidence type="ECO:0000256" key="5">
    <source>
        <dbReference type="RuleBase" id="RU004404"/>
    </source>
</evidence>
<dbReference type="Pfam" id="PF03572">
    <property type="entry name" value="Peptidase_S41"/>
    <property type="match status" value="1"/>
</dbReference>
<dbReference type="GO" id="GO:0006508">
    <property type="term" value="P:proteolysis"/>
    <property type="evidence" value="ECO:0007669"/>
    <property type="project" value="UniProtKB-KW"/>
</dbReference>
<accession>A0A2M7D9A7</accession>
<keyword evidence="6" id="KW-0472">Membrane</keyword>
<dbReference type="PANTHER" id="PTHR32060">
    <property type="entry name" value="TAIL-SPECIFIC PROTEASE"/>
    <property type="match status" value="1"/>
</dbReference>
<dbReference type="GO" id="GO:0004175">
    <property type="term" value="F:endopeptidase activity"/>
    <property type="evidence" value="ECO:0007669"/>
    <property type="project" value="TreeGrafter"/>
</dbReference>
<sequence length="428" mass="47855">MFFKYRPKRGEEENKVLFDYRASEGSEGGKEKKVLFGLRQNFVLVFLIVIILVAFVFGFWFGKSKIVCPVCPPEEVDFSLFWETWKTLEEKYVDKEKLNVQEMIYGAISGMIKSLDDPYTVFLKPEDAKRFIEDVKGMFEGVGMEIAIKEGQLQVVAPLEGTPAQKEGIRPGDKILKVDGKPTTDITVDEAVNLIRGPKGTEVILTIYREEWKETKDIKIVRGVIDIPSLKLEIRDDNVAYLRLYHFSEKATYDFRDAAIKILGSDAQKIILDLRNNPGGYLDVAQEIAGWFLEKGQIVAIEDFGGGEEQKEVLAEGNAKLVTYPIVVLINEGSASGSEILAGALRDNRGVKLIGETSFGKGSVQELAELKGESSLKITIAKWLTPIGESITDKGLEPDIRVEMTAEDYDAGRDPQLDKAIEIIKELD</sequence>
<dbReference type="Gene3D" id="3.90.226.10">
    <property type="entry name" value="2-enoyl-CoA Hydratase, Chain A, domain 1"/>
    <property type="match status" value="1"/>
</dbReference>
<dbReference type="SUPFAM" id="SSF50156">
    <property type="entry name" value="PDZ domain-like"/>
    <property type="match status" value="1"/>
</dbReference>
<evidence type="ECO:0000313" key="9">
    <source>
        <dbReference type="Proteomes" id="UP000230864"/>
    </source>
</evidence>
<dbReference type="InterPro" id="IPR041489">
    <property type="entry name" value="PDZ_6"/>
</dbReference>
<evidence type="ECO:0000313" key="8">
    <source>
        <dbReference type="EMBL" id="PIV45029.1"/>
    </source>
</evidence>
<dbReference type="CDD" id="cd07560">
    <property type="entry name" value="Peptidase_S41_CPP"/>
    <property type="match status" value="1"/>
</dbReference>
<dbReference type="CDD" id="cd06782">
    <property type="entry name" value="cpPDZ_CPP-like"/>
    <property type="match status" value="1"/>
</dbReference>
<dbReference type="GO" id="GO:0007165">
    <property type="term" value="P:signal transduction"/>
    <property type="evidence" value="ECO:0007669"/>
    <property type="project" value="TreeGrafter"/>
</dbReference>
<dbReference type="InterPro" id="IPR005151">
    <property type="entry name" value="Tail-specific_protease"/>
</dbReference>
<dbReference type="FunFam" id="2.30.42.10:FF:000063">
    <property type="entry name" value="Peptidase, S41 family"/>
    <property type="match status" value="1"/>
</dbReference>
<dbReference type="InterPro" id="IPR029045">
    <property type="entry name" value="ClpP/crotonase-like_dom_sf"/>
</dbReference>
<keyword evidence="6" id="KW-0812">Transmembrane</keyword>
<dbReference type="Gene3D" id="2.30.42.10">
    <property type="match status" value="1"/>
</dbReference>
<keyword evidence="6" id="KW-1133">Transmembrane helix</keyword>
<dbReference type="Pfam" id="PF17820">
    <property type="entry name" value="PDZ_6"/>
    <property type="match status" value="1"/>
</dbReference>
<protein>
    <submittedName>
        <fullName evidence="8">Peptidase S41</fullName>
    </submittedName>
</protein>
<evidence type="ECO:0000256" key="1">
    <source>
        <dbReference type="ARBA" id="ARBA00009179"/>
    </source>
</evidence>
<dbReference type="Pfam" id="PF22694">
    <property type="entry name" value="CtpB_N-like"/>
    <property type="match status" value="1"/>
</dbReference>
<keyword evidence="2 5" id="KW-0645">Protease</keyword>
<dbReference type="SUPFAM" id="SSF52096">
    <property type="entry name" value="ClpP/crotonase"/>
    <property type="match status" value="1"/>
</dbReference>
<name>A0A2M7D9A7_9BACT</name>
<evidence type="ECO:0000256" key="6">
    <source>
        <dbReference type="SAM" id="Phobius"/>
    </source>
</evidence>
<dbReference type="Gene3D" id="3.30.750.44">
    <property type="match status" value="1"/>
</dbReference>
<gene>
    <name evidence="8" type="ORF">COS25_01995</name>
</gene>